<dbReference type="CDD" id="cd03801">
    <property type="entry name" value="GT4_PimA-like"/>
    <property type="match status" value="1"/>
</dbReference>
<evidence type="ECO:0000313" key="3">
    <source>
        <dbReference type="Proteomes" id="UP000316095"/>
    </source>
</evidence>
<protein>
    <submittedName>
        <fullName evidence="2">Alpha-D-kanosaminyltransferase</fullName>
        <ecNumber evidence="2">2.4.1.301</ecNumber>
    </submittedName>
</protein>
<keyword evidence="2" id="KW-0328">Glycosyltransferase</keyword>
<dbReference type="Gene3D" id="3.40.50.2000">
    <property type="entry name" value="Glycogen Phosphorylase B"/>
    <property type="match status" value="2"/>
</dbReference>
<evidence type="ECO:0000313" key="2">
    <source>
        <dbReference type="EMBL" id="TWT60441.1"/>
    </source>
</evidence>
<comment type="caution">
    <text evidence="2">The sequence shown here is derived from an EMBL/GenBank/DDBJ whole genome shotgun (WGS) entry which is preliminary data.</text>
</comment>
<dbReference type="RefSeq" id="WP_146502567.1">
    <property type="nucleotide sequence ID" value="NZ_SJPG01000001.1"/>
</dbReference>
<dbReference type="EC" id="2.4.1.301" evidence="2"/>
<dbReference type="PANTHER" id="PTHR12526">
    <property type="entry name" value="GLYCOSYLTRANSFERASE"/>
    <property type="match status" value="1"/>
</dbReference>
<gene>
    <name evidence="2" type="primary">kanE_1</name>
    <name evidence="2" type="ORF">Pan54_11550</name>
</gene>
<keyword evidence="3" id="KW-1185">Reference proteome</keyword>
<evidence type="ECO:0000259" key="1">
    <source>
        <dbReference type="Pfam" id="PF00534"/>
    </source>
</evidence>
<dbReference type="InterPro" id="IPR001296">
    <property type="entry name" value="Glyco_trans_1"/>
</dbReference>
<proteinExistence type="predicted"/>
<sequence>MKYAFVFYDHLGNHSGPIVNMYRLLPELVRRGHQVTALILYSGDYSPAEEHLSSVGVVCKTRSRIGQTQSEVSWILKQFNIVQPSIIVSNLVPSAYYASRWAKQCGMITLATVRSDHPFHRAIVEQFCSLQNVWQLSGVVCVSRILLDQISEILPEKYPRCVIPSGVPVPDVTIAGHTQFRLVYLGRMEEEAKRISLVMESFKAVVKVFPDVRCQLIGGGRYADDVKNYIKNENLEKRIEYTGAVDQSLISDSLKGASAIILLSEYEGLPGALMDGMACGLVPIVSDIPGGVSELIQHEVNGLIVEPTPDSVVAAVMRLKSESGLWERLSVSARNTILEKFSLQAAADRWEQFAEELVSAQGDKPKKRIRIPFWFNLPPVHPAMAVEDRRYPPFREWISPWYRRIFPRQP</sequence>
<feature type="domain" description="Glycosyl transferase family 1" evidence="1">
    <location>
        <begin position="178"/>
        <end position="335"/>
    </location>
</feature>
<keyword evidence="2" id="KW-0808">Transferase</keyword>
<dbReference type="PANTHER" id="PTHR12526:SF636">
    <property type="entry name" value="BLL3647 PROTEIN"/>
    <property type="match status" value="1"/>
</dbReference>
<reference evidence="2 3" key="1">
    <citation type="submission" date="2019-02" db="EMBL/GenBank/DDBJ databases">
        <title>Deep-cultivation of Planctomycetes and their phenomic and genomic characterization uncovers novel biology.</title>
        <authorList>
            <person name="Wiegand S."/>
            <person name="Jogler M."/>
            <person name="Boedeker C."/>
            <person name="Pinto D."/>
            <person name="Vollmers J."/>
            <person name="Rivas-Marin E."/>
            <person name="Kohn T."/>
            <person name="Peeters S.H."/>
            <person name="Heuer A."/>
            <person name="Rast P."/>
            <person name="Oberbeckmann S."/>
            <person name="Bunk B."/>
            <person name="Jeske O."/>
            <person name="Meyerdierks A."/>
            <person name="Storesund J.E."/>
            <person name="Kallscheuer N."/>
            <person name="Luecker S."/>
            <person name="Lage O.M."/>
            <person name="Pohl T."/>
            <person name="Merkel B.J."/>
            <person name="Hornburger P."/>
            <person name="Mueller R.-W."/>
            <person name="Bruemmer F."/>
            <person name="Labrenz M."/>
            <person name="Spormann A.M."/>
            <person name="Op Den Camp H."/>
            <person name="Overmann J."/>
            <person name="Amann R."/>
            <person name="Jetten M.S.M."/>
            <person name="Mascher T."/>
            <person name="Medema M.H."/>
            <person name="Devos D.P."/>
            <person name="Kaster A.-K."/>
            <person name="Ovreas L."/>
            <person name="Rohde M."/>
            <person name="Galperin M.Y."/>
            <person name="Jogler C."/>
        </authorList>
    </citation>
    <scope>NUCLEOTIDE SEQUENCE [LARGE SCALE GENOMIC DNA]</scope>
    <source>
        <strain evidence="2 3">Pan54</strain>
    </source>
</reference>
<name>A0A5C5XDH4_9PLAN</name>
<accession>A0A5C5XDH4</accession>
<dbReference type="SUPFAM" id="SSF53756">
    <property type="entry name" value="UDP-Glycosyltransferase/glycogen phosphorylase"/>
    <property type="match status" value="1"/>
</dbReference>
<dbReference type="OrthoDB" id="273188at2"/>
<dbReference type="AlphaFoldDB" id="A0A5C5XDH4"/>
<dbReference type="EMBL" id="SJPG01000001">
    <property type="protein sequence ID" value="TWT60441.1"/>
    <property type="molecule type" value="Genomic_DNA"/>
</dbReference>
<dbReference type="Proteomes" id="UP000316095">
    <property type="component" value="Unassembled WGS sequence"/>
</dbReference>
<organism evidence="2 3">
    <name type="scientific">Rubinisphaera italica</name>
    <dbReference type="NCBI Taxonomy" id="2527969"/>
    <lineage>
        <taxon>Bacteria</taxon>
        <taxon>Pseudomonadati</taxon>
        <taxon>Planctomycetota</taxon>
        <taxon>Planctomycetia</taxon>
        <taxon>Planctomycetales</taxon>
        <taxon>Planctomycetaceae</taxon>
        <taxon>Rubinisphaera</taxon>
    </lineage>
</organism>
<dbReference type="Pfam" id="PF00534">
    <property type="entry name" value="Glycos_transf_1"/>
    <property type="match status" value="1"/>
</dbReference>
<dbReference type="GO" id="GO:0016757">
    <property type="term" value="F:glycosyltransferase activity"/>
    <property type="evidence" value="ECO:0007669"/>
    <property type="project" value="UniProtKB-KW"/>
</dbReference>